<dbReference type="InterPro" id="IPR003607">
    <property type="entry name" value="HD/PDEase_dom"/>
</dbReference>
<keyword evidence="3" id="KW-1185">Reference proteome</keyword>
<feature type="domain" description="HD" evidence="1">
    <location>
        <begin position="24"/>
        <end position="102"/>
    </location>
</feature>
<evidence type="ECO:0000313" key="2">
    <source>
        <dbReference type="EMBL" id="WSA34266.1"/>
    </source>
</evidence>
<gene>
    <name evidence="2" type="ORF">OIE14_09600</name>
</gene>
<dbReference type="CDD" id="cd00077">
    <property type="entry name" value="HDc"/>
    <property type="match status" value="1"/>
</dbReference>
<dbReference type="RefSeq" id="WP_326564399.1">
    <property type="nucleotide sequence ID" value="NZ_CP109071.1"/>
</dbReference>
<accession>A0ABZ1EJ44</accession>
<dbReference type="InterPro" id="IPR006674">
    <property type="entry name" value="HD_domain"/>
</dbReference>
<dbReference type="EMBL" id="CP109071">
    <property type="protein sequence ID" value="WSA34266.1"/>
    <property type="molecule type" value="Genomic_DNA"/>
</dbReference>
<dbReference type="Pfam" id="PF01966">
    <property type="entry name" value="HD"/>
    <property type="match status" value="1"/>
</dbReference>
<proteinExistence type="predicted"/>
<evidence type="ECO:0000259" key="1">
    <source>
        <dbReference type="Pfam" id="PF01966"/>
    </source>
</evidence>
<evidence type="ECO:0000313" key="3">
    <source>
        <dbReference type="Proteomes" id="UP001334804"/>
    </source>
</evidence>
<dbReference type="SUPFAM" id="SSF109604">
    <property type="entry name" value="HD-domain/PDEase-like"/>
    <property type="match status" value="1"/>
</dbReference>
<sequence length="188" mass="20625">MSDLLANAKDLAAGLLYSPQMARRWAHVQGVGQRATELTSTVAPADRELLVAAAWLHDVGYAPDLVDTGLHSLDGARYLRRNGYPQRLVGLVAHHTCARIEAAERGLADQLAAFPLEEGPLMDALVTADLTVGPLGQRLEVAKRIEEILRRYSPQSPVHRAIQRAEPLLIAHVRRTLDRLDVDKQPAP</sequence>
<reference evidence="2 3" key="1">
    <citation type="submission" date="2022-10" db="EMBL/GenBank/DDBJ databases">
        <title>The complete genomes of actinobacterial strains from the NBC collection.</title>
        <authorList>
            <person name="Joergensen T.S."/>
            <person name="Alvarez Arevalo M."/>
            <person name="Sterndorff E.B."/>
            <person name="Faurdal D."/>
            <person name="Vuksanovic O."/>
            <person name="Mourched A.-S."/>
            <person name="Charusanti P."/>
            <person name="Shaw S."/>
            <person name="Blin K."/>
            <person name="Weber T."/>
        </authorList>
    </citation>
    <scope>NUCLEOTIDE SEQUENCE [LARGE SCALE GENOMIC DNA]</scope>
    <source>
        <strain evidence="2 3">NBC 01809</strain>
    </source>
</reference>
<name>A0ABZ1EJ44_9ACTN</name>
<organism evidence="2 3">
    <name type="scientific">Micromonospora peucetia</name>
    <dbReference type="NCBI Taxonomy" id="47871"/>
    <lineage>
        <taxon>Bacteria</taxon>
        <taxon>Bacillati</taxon>
        <taxon>Actinomycetota</taxon>
        <taxon>Actinomycetes</taxon>
        <taxon>Micromonosporales</taxon>
        <taxon>Micromonosporaceae</taxon>
        <taxon>Micromonospora</taxon>
    </lineage>
</organism>
<dbReference type="Proteomes" id="UP001334804">
    <property type="component" value="Chromosome"/>
</dbReference>
<protein>
    <submittedName>
        <fullName evidence="2">HD domain-containing protein</fullName>
    </submittedName>
</protein>
<dbReference type="Gene3D" id="1.10.3210.10">
    <property type="entry name" value="Hypothetical protein af1432"/>
    <property type="match status" value="1"/>
</dbReference>